<dbReference type="PANTHER" id="PTHR21432:SF20">
    <property type="entry name" value="ACETYL-COA HYDROLASE"/>
    <property type="match status" value="1"/>
</dbReference>
<feature type="domain" description="Acetyl-CoA hydrolase/transferase N-terminal" evidence="3">
    <location>
        <begin position="7"/>
        <end position="184"/>
    </location>
</feature>
<dbReference type="Proteomes" id="UP000760668">
    <property type="component" value="Unassembled WGS sequence"/>
</dbReference>
<dbReference type="EC" id="2.8.3.-" evidence="2"/>
<comment type="function">
    <text evidence="2">Coenzyme A-transferase that converts butyryl-CoA to butyrate.</text>
</comment>
<dbReference type="InterPro" id="IPR046433">
    <property type="entry name" value="ActCoA_hydro"/>
</dbReference>
<dbReference type="GO" id="GO:0046358">
    <property type="term" value="P:butyrate biosynthetic process"/>
    <property type="evidence" value="ECO:0007669"/>
    <property type="project" value="UniProtKB-UniRule"/>
</dbReference>
<dbReference type="AlphaFoldDB" id="A0A921MPC2"/>
<dbReference type="GO" id="GO:0008775">
    <property type="term" value="F:acetate CoA-transferase activity"/>
    <property type="evidence" value="ECO:0007669"/>
    <property type="project" value="InterPro"/>
</dbReference>
<proteinExistence type="inferred from homology"/>
<dbReference type="InterPro" id="IPR003702">
    <property type="entry name" value="ActCoA_hydro_N"/>
</dbReference>
<dbReference type="SUPFAM" id="SSF100950">
    <property type="entry name" value="NagB/RpiA/CoA transferase-like"/>
    <property type="match status" value="2"/>
</dbReference>
<feature type="binding site" evidence="2">
    <location>
        <begin position="222"/>
        <end position="226"/>
    </location>
    <ligand>
        <name>CoA</name>
        <dbReference type="ChEBI" id="CHEBI:57287"/>
    </ligand>
</feature>
<dbReference type="InterPro" id="IPR037171">
    <property type="entry name" value="NagB/RpiA_transferase-like"/>
</dbReference>
<evidence type="ECO:0000256" key="2">
    <source>
        <dbReference type="HAMAP-Rule" id="MF_03227"/>
    </source>
</evidence>
<dbReference type="GO" id="GO:0006084">
    <property type="term" value="P:acetyl-CoA metabolic process"/>
    <property type="evidence" value="ECO:0007669"/>
    <property type="project" value="UniProtKB-UniRule"/>
</dbReference>
<dbReference type="InterPro" id="IPR023990">
    <property type="entry name" value="Butryl-CoA_acetate_CoA_Tfrase"/>
</dbReference>
<keyword evidence="2" id="KW-0276">Fatty acid metabolism</keyword>
<feature type="active site" description="5-glutamyl coenzyme A thioester intermediate" evidence="2">
    <location>
        <position position="247"/>
    </location>
</feature>
<feature type="domain" description="Acetyl-CoA hydrolase/transferase C-terminal" evidence="4">
    <location>
        <begin position="281"/>
        <end position="437"/>
    </location>
</feature>
<dbReference type="HAMAP" id="MF_03228">
    <property type="entry name" value="But_CoA_trans"/>
    <property type="match status" value="1"/>
</dbReference>
<dbReference type="InterPro" id="IPR038460">
    <property type="entry name" value="AcetylCoA_hyd_C_sf"/>
</dbReference>
<dbReference type="GO" id="GO:0006083">
    <property type="term" value="P:acetate metabolic process"/>
    <property type="evidence" value="ECO:0007669"/>
    <property type="project" value="InterPro"/>
</dbReference>
<comment type="pathway">
    <text evidence="2">Lipid metabolism; butanoate metabolism.</text>
</comment>
<dbReference type="EMBL" id="DYUC01000112">
    <property type="protein sequence ID" value="HJG87616.1"/>
    <property type="molecule type" value="Genomic_DNA"/>
</dbReference>
<comment type="catalytic activity">
    <reaction evidence="2">
        <text>butanoate + acetyl-CoA = butanoyl-CoA + acetate</text>
        <dbReference type="Rhea" id="RHEA:30071"/>
        <dbReference type="ChEBI" id="CHEBI:17968"/>
        <dbReference type="ChEBI" id="CHEBI:30089"/>
        <dbReference type="ChEBI" id="CHEBI:57288"/>
        <dbReference type="ChEBI" id="CHEBI:57371"/>
    </reaction>
</comment>
<evidence type="ECO:0000313" key="5">
    <source>
        <dbReference type="EMBL" id="HJG87616.1"/>
    </source>
</evidence>
<gene>
    <name evidence="5" type="ORF">K8V01_11470</name>
</gene>
<dbReference type="InterPro" id="IPR026888">
    <property type="entry name" value="AcetylCoA_hyd_C"/>
</dbReference>
<dbReference type="RefSeq" id="WP_295368305.1">
    <property type="nucleotide sequence ID" value="NZ_DYUC01000112.1"/>
</dbReference>
<evidence type="ECO:0000259" key="3">
    <source>
        <dbReference type="Pfam" id="PF02550"/>
    </source>
</evidence>
<dbReference type="Pfam" id="PF13336">
    <property type="entry name" value="AcetylCoA_hyd_C"/>
    <property type="match status" value="1"/>
</dbReference>
<reference evidence="5" key="2">
    <citation type="submission" date="2021-09" db="EMBL/GenBank/DDBJ databases">
        <authorList>
            <person name="Gilroy R."/>
        </authorList>
    </citation>
    <scope>NUCLEOTIDE SEQUENCE</scope>
    <source>
        <strain evidence="5">CHK179-5677</strain>
    </source>
</reference>
<feature type="binding site" evidence="2">
    <location>
        <position position="345"/>
    </location>
    <ligand>
        <name>CoA</name>
        <dbReference type="ChEBI" id="CHEBI:57287"/>
    </ligand>
</feature>
<organism evidence="5 6">
    <name type="scientific">Pseudoflavonifractor capillosus</name>
    <dbReference type="NCBI Taxonomy" id="106588"/>
    <lineage>
        <taxon>Bacteria</taxon>
        <taxon>Bacillati</taxon>
        <taxon>Bacillota</taxon>
        <taxon>Clostridia</taxon>
        <taxon>Eubacteriales</taxon>
        <taxon>Oscillospiraceae</taxon>
        <taxon>Pseudoflavonifractor</taxon>
    </lineage>
</organism>
<reference evidence="5" key="1">
    <citation type="journal article" date="2021" name="PeerJ">
        <title>Extensive microbial diversity within the chicken gut microbiome revealed by metagenomics and culture.</title>
        <authorList>
            <person name="Gilroy R."/>
            <person name="Ravi A."/>
            <person name="Getino M."/>
            <person name="Pursley I."/>
            <person name="Horton D.L."/>
            <person name="Alikhan N.F."/>
            <person name="Baker D."/>
            <person name="Gharbi K."/>
            <person name="Hall N."/>
            <person name="Watson M."/>
            <person name="Adriaenssens E.M."/>
            <person name="Foster-Nyarko E."/>
            <person name="Jarju S."/>
            <person name="Secka A."/>
            <person name="Antonio M."/>
            <person name="Oren A."/>
            <person name="Chaudhuri R.R."/>
            <person name="La Ragione R."/>
            <person name="Hildebrand F."/>
            <person name="Pallen M.J."/>
        </authorList>
    </citation>
    <scope>NUCLEOTIDE SEQUENCE</scope>
    <source>
        <strain evidence="5">CHK179-5677</strain>
    </source>
</reference>
<protein>
    <recommendedName>
        <fullName evidence="2">Butyryl-CoA:acetate CoA-transferase</fullName>
        <shortName evidence="2">Butyryl-CoA CoA-transferase</shortName>
        <ecNumber evidence="2">2.8.3.-</ecNumber>
    </recommendedName>
</protein>
<dbReference type="Gene3D" id="3.40.1080.20">
    <property type="entry name" value="Acetyl-CoA hydrolase/transferase C-terminal domain"/>
    <property type="match status" value="1"/>
</dbReference>
<dbReference type="HAMAP" id="MF_03227">
    <property type="entry name" value="But_acet_CoA_trans"/>
    <property type="match status" value="1"/>
</dbReference>
<dbReference type="Pfam" id="PF02550">
    <property type="entry name" value="AcetylCoA_hydro"/>
    <property type="match status" value="1"/>
</dbReference>
<dbReference type="PANTHER" id="PTHR21432">
    <property type="entry name" value="ACETYL-COA HYDROLASE-RELATED"/>
    <property type="match status" value="1"/>
</dbReference>
<evidence type="ECO:0000256" key="1">
    <source>
        <dbReference type="ARBA" id="ARBA00022679"/>
    </source>
</evidence>
<name>A0A921MPC2_9FIRM</name>
<feature type="binding site" evidence="2">
    <location>
        <position position="322"/>
    </location>
    <ligand>
        <name>CoA</name>
        <dbReference type="ChEBI" id="CHEBI:57287"/>
    </ligand>
</feature>
<accession>A0A921MPC2</accession>
<sequence>MNDIQLYLKKRRTAREAVACIKPGDWIDYGFCGQMPYDLDRALAERLAEEPELTGLNFRGGLALRQPAVTALPDAAERITWNSWHCSAIERRLMEQGICYYAPIRFSEMTRYYRENVERVDVAMIQVSPMDAHGFFSFSLNTTYLAAMLERARTVIVEVNPRMPVAFGGLGTAIHISRVDMVVEGEGHELDQLPTAQPTQEDQAVAEQIVSLIPDGACLQLGIGGMPNAVGALLAQSDLKDLGVHTEMLTDCVVDLAEAGKLTGRNKNLDRGSAVFTFAAGSRRLYDFIDRNPTFMVSPVDYVNDIHVISAHDNMISINNTMEVDLFGQVSAETMGTRHISGSGGQQDFVLGAYRSKGGKSFICCSSVYTDRQGRAHSRLVPTIAPGSVVTTTRTNIHYLVTEYGMVNLKGLSAWQRAEGIISIAHPDFREELIAAAEEMHIWRRSNRR</sequence>
<dbReference type="Gene3D" id="3.30.750.70">
    <property type="entry name" value="4-hydroxybutyrate coenzyme like domains"/>
    <property type="match status" value="1"/>
</dbReference>
<keyword evidence="2" id="KW-0443">Lipid metabolism</keyword>
<comment type="similarity">
    <text evidence="2">Belongs to the acetyl-CoA hydrolase/transferase family. Butyryl-CoA CoA-transferase subfamily.</text>
</comment>
<dbReference type="Gene3D" id="3.40.1080.10">
    <property type="entry name" value="Glutaconate Coenzyme A-transferase"/>
    <property type="match status" value="1"/>
</dbReference>
<comment type="caution">
    <text evidence="5">The sequence shown here is derived from an EMBL/GenBank/DDBJ whole genome shotgun (WGS) entry which is preliminary data.</text>
</comment>
<evidence type="ECO:0000259" key="4">
    <source>
        <dbReference type="Pfam" id="PF13336"/>
    </source>
</evidence>
<keyword evidence="1 2" id="KW-0808">Transferase</keyword>
<evidence type="ECO:0000313" key="6">
    <source>
        <dbReference type="Proteomes" id="UP000760668"/>
    </source>
</evidence>